<dbReference type="Pfam" id="PF00005">
    <property type="entry name" value="ABC_tran"/>
    <property type="match status" value="1"/>
</dbReference>
<dbReference type="SMART" id="SM00382">
    <property type="entry name" value="AAA"/>
    <property type="match status" value="1"/>
</dbReference>
<dbReference type="PROSITE" id="PS00211">
    <property type="entry name" value="ABC_TRANSPORTER_1"/>
    <property type="match status" value="1"/>
</dbReference>
<dbReference type="InterPro" id="IPR003593">
    <property type="entry name" value="AAA+_ATPase"/>
</dbReference>
<sequence length="238" mass="25258">MTALITATGVKKSFGKGSQKVTVLKGIDLTILPGESVAIVGKSGSGKSTLLYCLSGLLAPDEGSISLANQNITAISPRKVAEIRRNHASFIFQDLNLISSLTVADNIRLPSKLAGRNPKKREIDSVLEKVGLSGAGNKYPNQLSGGQQQRVAIARSLVRSPQILFADEPTGALDVTTSAIILELLQETVTKRTSLVMVTHDLDIAASADRVVVLKEGNTGQILHHATPTNIFDAMHKS</sequence>
<dbReference type="PROSITE" id="PS50893">
    <property type="entry name" value="ABC_TRANSPORTER_2"/>
    <property type="match status" value="1"/>
</dbReference>
<accession>A0A6I8M826</accession>
<dbReference type="KEGG" id="crf:FRC0190_00059"/>
<dbReference type="PANTHER" id="PTHR24220:SF692">
    <property type="entry name" value="ABC TRANSPORTER DOMAIN-CONTAINING PROTEIN"/>
    <property type="match status" value="1"/>
</dbReference>
<dbReference type="Gene3D" id="3.40.50.300">
    <property type="entry name" value="P-loop containing nucleotide triphosphate hydrolases"/>
    <property type="match status" value="1"/>
</dbReference>
<evidence type="ECO:0000256" key="2">
    <source>
        <dbReference type="ARBA" id="ARBA00022741"/>
    </source>
</evidence>
<evidence type="ECO:0000313" key="5">
    <source>
        <dbReference type="EMBL" id="VZH84012.1"/>
    </source>
</evidence>
<evidence type="ECO:0000256" key="1">
    <source>
        <dbReference type="ARBA" id="ARBA00022448"/>
    </source>
</evidence>
<reference evidence="5 6" key="1">
    <citation type="submission" date="2019-11" db="EMBL/GenBank/DDBJ databases">
        <authorList>
            <person name="Brisse S."/>
        </authorList>
    </citation>
    <scope>NUCLEOTIDE SEQUENCE [LARGE SCALE GENOMIC DNA]</scope>
    <source>
        <strain evidence="5">FRC0190</strain>
    </source>
</reference>
<proteinExistence type="predicted"/>
<feature type="domain" description="ABC transporter" evidence="4">
    <location>
        <begin position="5"/>
        <end position="236"/>
    </location>
</feature>
<dbReference type="RefSeq" id="WP_155871134.1">
    <property type="nucleotide sequence ID" value="NZ_JAUELY010000005.1"/>
</dbReference>
<dbReference type="GO" id="GO:0016887">
    <property type="term" value="F:ATP hydrolysis activity"/>
    <property type="evidence" value="ECO:0007669"/>
    <property type="project" value="InterPro"/>
</dbReference>
<name>A0A6I8M826_9CORY</name>
<dbReference type="InterPro" id="IPR003439">
    <property type="entry name" value="ABC_transporter-like_ATP-bd"/>
</dbReference>
<dbReference type="GO" id="GO:0005886">
    <property type="term" value="C:plasma membrane"/>
    <property type="evidence" value="ECO:0007669"/>
    <property type="project" value="TreeGrafter"/>
</dbReference>
<keyword evidence="3 5" id="KW-0067">ATP-binding</keyword>
<dbReference type="GO" id="GO:0022857">
    <property type="term" value="F:transmembrane transporter activity"/>
    <property type="evidence" value="ECO:0007669"/>
    <property type="project" value="TreeGrafter"/>
</dbReference>
<dbReference type="Proteomes" id="UP000423525">
    <property type="component" value="Chromosome"/>
</dbReference>
<dbReference type="FunFam" id="3.40.50.300:FF:000032">
    <property type="entry name" value="Export ABC transporter ATP-binding protein"/>
    <property type="match status" value="1"/>
</dbReference>
<dbReference type="PANTHER" id="PTHR24220">
    <property type="entry name" value="IMPORT ATP-BINDING PROTEIN"/>
    <property type="match status" value="1"/>
</dbReference>
<dbReference type="InterPro" id="IPR017911">
    <property type="entry name" value="MacB-like_ATP-bd"/>
</dbReference>
<dbReference type="GO" id="GO:0098796">
    <property type="term" value="C:membrane protein complex"/>
    <property type="evidence" value="ECO:0007669"/>
    <property type="project" value="UniProtKB-ARBA"/>
</dbReference>
<keyword evidence="1" id="KW-0813">Transport</keyword>
<evidence type="ECO:0000313" key="6">
    <source>
        <dbReference type="Proteomes" id="UP000423525"/>
    </source>
</evidence>
<dbReference type="SUPFAM" id="SSF52540">
    <property type="entry name" value="P-loop containing nucleoside triphosphate hydrolases"/>
    <property type="match status" value="1"/>
</dbReference>
<dbReference type="InterPro" id="IPR027417">
    <property type="entry name" value="P-loop_NTPase"/>
</dbReference>
<dbReference type="InterPro" id="IPR015854">
    <property type="entry name" value="ABC_transpr_LolD-like"/>
</dbReference>
<dbReference type="InterPro" id="IPR017871">
    <property type="entry name" value="ABC_transporter-like_CS"/>
</dbReference>
<organism evidence="5 6">
    <name type="scientific">Corynebacterium rouxii</name>
    <dbReference type="NCBI Taxonomy" id="2719119"/>
    <lineage>
        <taxon>Bacteria</taxon>
        <taxon>Bacillati</taxon>
        <taxon>Actinomycetota</taxon>
        <taxon>Actinomycetes</taxon>
        <taxon>Mycobacteriales</taxon>
        <taxon>Corynebacteriaceae</taxon>
        <taxon>Corynebacterium</taxon>
    </lineage>
</organism>
<protein>
    <submittedName>
        <fullName evidence="5">ABC transporter ATP-binding protein</fullName>
    </submittedName>
</protein>
<dbReference type="CDD" id="cd03255">
    <property type="entry name" value="ABC_MJ0796_LolCDE_FtsE"/>
    <property type="match status" value="1"/>
</dbReference>
<dbReference type="EMBL" id="LR738855">
    <property type="protein sequence ID" value="VZH84012.1"/>
    <property type="molecule type" value="Genomic_DNA"/>
</dbReference>
<dbReference type="GO" id="GO:0005524">
    <property type="term" value="F:ATP binding"/>
    <property type="evidence" value="ECO:0007669"/>
    <property type="project" value="UniProtKB-KW"/>
</dbReference>
<dbReference type="AlphaFoldDB" id="A0A6I8M826"/>
<gene>
    <name evidence="5" type="ORF">FRC0190_00059</name>
</gene>
<evidence type="ECO:0000256" key="3">
    <source>
        <dbReference type="ARBA" id="ARBA00022840"/>
    </source>
</evidence>
<evidence type="ECO:0000259" key="4">
    <source>
        <dbReference type="PROSITE" id="PS50893"/>
    </source>
</evidence>
<keyword evidence="2" id="KW-0547">Nucleotide-binding</keyword>